<reference evidence="2 3" key="1">
    <citation type="submission" date="2021-03" db="EMBL/GenBank/DDBJ databases">
        <title>Genomic Encyclopedia of Type Strains, Phase IV (KMG-IV): sequencing the most valuable type-strain genomes for metagenomic binning, comparative biology and taxonomic classification.</title>
        <authorList>
            <person name="Goeker M."/>
        </authorList>
    </citation>
    <scope>NUCLEOTIDE SEQUENCE [LARGE SCALE GENOMIC DNA]</scope>
    <source>
        <strain evidence="2 3">DSM 24738</strain>
    </source>
</reference>
<protein>
    <recommendedName>
        <fullName evidence="4">Flagellar hook-length control protein-like C-terminal domain-containing protein</fullName>
    </recommendedName>
</protein>
<name>A0ABS4GMI5_9BACL</name>
<dbReference type="Proteomes" id="UP001519343">
    <property type="component" value="Unassembled WGS sequence"/>
</dbReference>
<evidence type="ECO:0000313" key="3">
    <source>
        <dbReference type="Proteomes" id="UP001519343"/>
    </source>
</evidence>
<dbReference type="RefSeq" id="WP_209809579.1">
    <property type="nucleotide sequence ID" value="NZ_JAGGKT010000003.1"/>
</dbReference>
<organism evidence="2 3">
    <name type="scientific">Ammoniphilus resinae</name>
    <dbReference type="NCBI Taxonomy" id="861532"/>
    <lineage>
        <taxon>Bacteria</taxon>
        <taxon>Bacillati</taxon>
        <taxon>Bacillota</taxon>
        <taxon>Bacilli</taxon>
        <taxon>Bacillales</taxon>
        <taxon>Paenibacillaceae</taxon>
        <taxon>Aneurinibacillus group</taxon>
        <taxon>Ammoniphilus</taxon>
    </lineage>
</organism>
<evidence type="ECO:0000313" key="2">
    <source>
        <dbReference type="EMBL" id="MBP1931481.1"/>
    </source>
</evidence>
<gene>
    <name evidence="2" type="ORF">J2Z37_001482</name>
</gene>
<evidence type="ECO:0000256" key="1">
    <source>
        <dbReference type="SAM" id="MobiDB-lite"/>
    </source>
</evidence>
<feature type="compositionally biased region" description="Polar residues" evidence="1">
    <location>
        <begin position="281"/>
        <end position="298"/>
    </location>
</feature>
<evidence type="ECO:0008006" key="4">
    <source>
        <dbReference type="Google" id="ProtNLM"/>
    </source>
</evidence>
<accession>A0ABS4GMI5</accession>
<feature type="region of interest" description="Disordered" evidence="1">
    <location>
        <begin position="281"/>
        <end position="303"/>
    </location>
</feature>
<keyword evidence="3" id="KW-1185">Reference proteome</keyword>
<sequence>MKVGQVSTQPTQGIRTDSSVEMKEGEIVTSTIKERLPNNEAILQIRGKDVQVKFEGSVPSGDKVTVQVVKSDGDLPKVKAVTDGGKGQSVDADLAKILRSLGVSPTPELRVALKYALDQGFPLDKAAVTNLTAFLEKYPGEIKQKLETVKMIINKGVEITPLHLNSVHEALNGKPIGQQLMDIVTSLGLDPTSSPFEAKSTVPEILKQIKEIVQQEPNLEKALKLVREHLANVPHLDRELTIKLERALSEAQQLLQLGREGSAQVRVNQAIQLVEMKSSEVPASTTQIDSQTASLQQGDTDKRIGTDSMDERLTSFQLGEELVAGIPTGARDIAITHITKRMAQATVEFKELKREAARNLDILLRFTDGMKHNVYPQVKEMIQSTIDIIDKAILKSDFIMFADMETEKKMLGMSMDLATAKKLVANGENAQAATILQEIKTKLEKLNWRPADVKIRHMVDQFPNETNPVKEVVKHHVDPFLGSEKLDGSARNTFELFRSLGLNYDSEAAQSLVSPQSGGNEEHLQKNMKAVMMKLLHTDGNVPLDSKVDQQAKEFVQHITGQQLLSKSDTGSLQTMFFSLPFMMGAKTETVKLYVNGKKEGQKIDWENCNLYFLMDTKKIGELGILLNANNRNLSITLKNDHPGFKEKMETIANRCKGKLEEIGYNIASLQFTKLTTEPIEKKISEPTKPLAPATPKGFDFTI</sequence>
<dbReference type="EMBL" id="JAGGKT010000003">
    <property type="protein sequence ID" value="MBP1931481.1"/>
    <property type="molecule type" value="Genomic_DNA"/>
</dbReference>
<comment type="caution">
    <text evidence="2">The sequence shown here is derived from an EMBL/GenBank/DDBJ whole genome shotgun (WGS) entry which is preliminary data.</text>
</comment>
<proteinExistence type="predicted"/>